<accession>A0A060NJ70</accession>
<reference evidence="3 4" key="1">
    <citation type="journal article" date="2014" name="Nat. Commun.">
        <title>Physiological and genomic features of highly alkaliphilic hydrogen-utilizing Betaproteobacteria from a continental serpentinizing site.</title>
        <authorList>
            <person name="Suzuki S."/>
            <person name="Kuenen J.G."/>
            <person name="Schipper K."/>
            <person name="van der Velde S."/>
            <person name="Ishii S."/>
            <person name="Wu A."/>
            <person name="Sorokin D.Y."/>
            <person name="Tenney A."/>
            <person name="Meng X.Y."/>
            <person name="Morrill P.L."/>
            <person name="Kamagata Y."/>
            <person name="Muyzer G."/>
            <person name="Nealson K.H."/>
        </authorList>
    </citation>
    <scope>NUCLEOTIDE SEQUENCE [LARGE SCALE GENOMIC DNA]</scope>
    <source>
        <strain evidence="3 4">A1</strain>
    </source>
</reference>
<dbReference type="PANTHER" id="PTHR35601">
    <property type="entry name" value="TOXIN RELE"/>
    <property type="match status" value="1"/>
</dbReference>
<name>A0A060NJ70_9BURK</name>
<dbReference type="InterPro" id="IPR035093">
    <property type="entry name" value="RelE/ParE_toxin_dom_sf"/>
</dbReference>
<sequence>MSSSEAVAKQRRYRLKFLPAALEEWNALDGSVKTVLKKLLAKRLEQPHVPGAELHRDLRNCYKIKLLKQGYRLVYRVEDEVLVLLVLAVAKRADGSAYRAAIERLIAQP</sequence>
<evidence type="ECO:0000313" key="4">
    <source>
        <dbReference type="Proteomes" id="UP000067461"/>
    </source>
</evidence>
<dbReference type="Pfam" id="PF05016">
    <property type="entry name" value="ParE_toxin"/>
    <property type="match status" value="1"/>
</dbReference>
<proteinExistence type="inferred from homology"/>
<dbReference type="Gene3D" id="3.30.2310.20">
    <property type="entry name" value="RelE-like"/>
    <property type="match status" value="1"/>
</dbReference>
<dbReference type="RefSeq" id="WP_045532069.1">
    <property type="nucleotide sequence ID" value="NZ_AP014568.1"/>
</dbReference>
<dbReference type="PANTHER" id="PTHR35601:SF1">
    <property type="entry name" value="TOXIN RELE"/>
    <property type="match status" value="1"/>
</dbReference>
<evidence type="ECO:0000313" key="3">
    <source>
        <dbReference type="EMBL" id="BAO81527.1"/>
    </source>
</evidence>
<dbReference type="AlphaFoldDB" id="A0A060NJ70"/>
<protein>
    <submittedName>
        <fullName evidence="3">Cytotoxic translational repressor of toxin-antitoxin stability system</fullName>
    </submittedName>
</protein>
<organism evidence="3 4">
    <name type="scientific">Serpentinimonas raichei</name>
    <dbReference type="NCBI Taxonomy" id="1458425"/>
    <lineage>
        <taxon>Bacteria</taxon>
        <taxon>Pseudomonadati</taxon>
        <taxon>Pseudomonadota</taxon>
        <taxon>Betaproteobacteria</taxon>
        <taxon>Burkholderiales</taxon>
        <taxon>Comamonadaceae</taxon>
        <taxon>Serpentinimonas</taxon>
    </lineage>
</organism>
<dbReference type="STRING" id="1458425.SRAA_1673"/>
<keyword evidence="4" id="KW-1185">Reference proteome</keyword>
<dbReference type="EMBL" id="AP014568">
    <property type="protein sequence ID" value="BAO81527.1"/>
    <property type="molecule type" value="Genomic_DNA"/>
</dbReference>
<comment type="similarity">
    <text evidence="1">Belongs to the RelE toxin family.</text>
</comment>
<evidence type="ECO:0000256" key="2">
    <source>
        <dbReference type="ARBA" id="ARBA00022649"/>
    </source>
</evidence>
<dbReference type="SUPFAM" id="SSF143011">
    <property type="entry name" value="RelE-like"/>
    <property type="match status" value="1"/>
</dbReference>
<keyword evidence="2" id="KW-1277">Toxin-antitoxin system</keyword>
<evidence type="ECO:0000256" key="1">
    <source>
        <dbReference type="ARBA" id="ARBA00006226"/>
    </source>
</evidence>
<dbReference type="Proteomes" id="UP000067461">
    <property type="component" value="Chromosome"/>
</dbReference>
<dbReference type="KEGG" id="cbaa:SRAA_1673"/>
<dbReference type="HOGENOM" id="CLU_155761_0_1_4"/>
<dbReference type="InterPro" id="IPR007712">
    <property type="entry name" value="RelE/ParE_toxin"/>
</dbReference>
<dbReference type="OrthoDB" id="9801234at2"/>
<gene>
    <name evidence="3" type="ORF">SRAA_1673</name>
</gene>